<sequence length="57" mass="5980">MSCRMQSSYPSPRRAQMVISSISPDRAGAARFAPDITAGDQRLVSAITGSSPGERPG</sequence>
<evidence type="ECO:0000313" key="1">
    <source>
        <dbReference type="EMBL" id="AJD42877.1"/>
    </source>
</evidence>
<dbReference type="AlphaFoldDB" id="A0A0B4X8N8"/>
<name>A0A0B4X8N8_9HYPH</name>
<dbReference type="KEGG" id="rga:RGR602_CH03570"/>
<organism evidence="1 2">
    <name type="scientific">Rhizobium gallicum bv. gallicum R602sp</name>
    <dbReference type="NCBI Taxonomy" id="1041138"/>
    <lineage>
        <taxon>Bacteria</taxon>
        <taxon>Pseudomonadati</taxon>
        <taxon>Pseudomonadota</taxon>
        <taxon>Alphaproteobacteria</taxon>
        <taxon>Hyphomicrobiales</taxon>
        <taxon>Rhizobiaceae</taxon>
        <taxon>Rhizobium/Agrobacterium group</taxon>
        <taxon>Rhizobium</taxon>
    </lineage>
</organism>
<evidence type="ECO:0000313" key="2">
    <source>
        <dbReference type="Proteomes" id="UP000031368"/>
    </source>
</evidence>
<protein>
    <submittedName>
        <fullName evidence="1">Uncharacterized protein</fullName>
    </submittedName>
</protein>
<keyword evidence="2" id="KW-1185">Reference proteome</keyword>
<dbReference type="EMBL" id="CP006877">
    <property type="protein sequence ID" value="AJD42877.1"/>
    <property type="molecule type" value="Genomic_DNA"/>
</dbReference>
<proteinExistence type="predicted"/>
<accession>A0A0B4X8N8</accession>
<reference evidence="1 2" key="1">
    <citation type="submission" date="2013-11" db="EMBL/GenBank/DDBJ databases">
        <title>Complete genome sequence of Rhizobium gallicum bv. gallicum R602.</title>
        <authorList>
            <person name="Bustos P."/>
            <person name="Santamaria R.I."/>
            <person name="Lozano L."/>
            <person name="Acosta J.L."/>
            <person name="Ormeno-Orrillo E."/>
            <person name="Rogel M.A."/>
            <person name="Romero D."/>
            <person name="Cevallos M.A."/>
            <person name="Martinez-Romero E."/>
            <person name="Gonzalez V."/>
        </authorList>
    </citation>
    <scope>NUCLEOTIDE SEQUENCE [LARGE SCALE GENOMIC DNA]</scope>
    <source>
        <strain evidence="1 2">R602</strain>
    </source>
</reference>
<dbReference type="HOGENOM" id="CLU_2993569_0_0_5"/>
<gene>
    <name evidence="1" type="ORF">RGR602_CH03570</name>
</gene>
<dbReference type="Proteomes" id="UP000031368">
    <property type="component" value="Chromosome"/>
</dbReference>